<name>A0A1J5Q137_9ZZZZ</name>
<gene>
    <name evidence="1" type="ORF">GALL_408720</name>
</gene>
<evidence type="ECO:0000313" key="1">
    <source>
        <dbReference type="EMBL" id="OIQ77433.1"/>
    </source>
</evidence>
<comment type="caution">
    <text evidence="1">The sequence shown here is derived from an EMBL/GenBank/DDBJ whole genome shotgun (WGS) entry which is preliminary data.</text>
</comment>
<reference evidence="1" key="1">
    <citation type="submission" date="2016-10" db="EMBL/GenBank/DDBJ databases">
        <title>Sequence of Gallionella enrichment culture.</title>
        <authorList>
            <person name="Poehlein A."/>
            <person name="Muehling M."/>
            <person name="Daniel R."/>
        </authorList>
    </citation>
    <scope>NUCLEOTIDE SEQUENCE</scope>
</reference>
<dbReference type="AlphaFoldDB" id="A0A1J5Q137"/>
<organism evidence="1">
    <name type="scientific">mine drainage metagenome</name>
    <dbReference type="NCBI Taxonomy" id="410659"/>
    <lineage>
        <taxon>unclassified sequences</taxon>
        <taxon>metagenomes</taxon>
        <taxon>ecological metagenomes</taxon>
    </lineage>
</organism>
<protein>
    <submittedName>
        <fullName evidence="1">Uncharacterized protein</fullName>
    </submittedName>
</protein>
<sequence length="222" mass="24775">MASYAWQIWKTATENDPALAREIESLPHVIYSAKAFNPTIQRLAVDAQPGVLVYVKSPEGNDHLAWVNAQGRAVTESQFTILRATECKPEEPALAREEHHHEMVAAGLQLAVAQDKSIGGSLGRPSSPRRKCYDRLKEYARSLRGSLFADDELERALDDIYTRPLLESAADTLNRLMRGEVNDEQLAEAVKSLREEGQLTYTEEENAQREPKIVCSMGLIGK</sequence>
<dbReference type="EMBL" id="MLJW01001616">
    <property type="protein sequence ID" value="OIQ77433.1"/>
    <property type="molecule type" value="Genomic_DNA"/>
</dbReference>
<accession>A0A1J5Q137</accession>
<proteinExistence type="predicted"/>